<proteinExistence type="predicted"/>
<dbReference type="Proteomes" id="UP001597414">
    <property type="component" value="Unassembled WGS sequence"/>
</dbReference>
<feature type="domain" description="ABC transporter" evidence="4">
    <location>
        <begin position="5"/>
        <end position="255"/>
    </location>
</feature>
<comment type="caution">
    <text evidence="5">The sequence shown here is derived from an EMBL/GenBank/DDBJ whole genome shotgun (WGS) entry which is preliminary data.</text>
</comment>
<keyword evidence="1" id="KW-0813">Transport</keyword>
<dbReference type="PANTHER" id="PTHR43553:SF3">
    <property type="entry name" value="ABC TRANSPORTER ATP-BINDING PROTEIN MODF"/>
    <property type="match status" value="1"/>
</dbReference>
<dbReference type="EMBL" id="JBHUIV010000025">
    <property type="protein sequence ID" value="MFD2203447.1"/>
    <property type="molecule type" value="Genomic_DNA"/>
</dbReference>
<evidence type="ECO:0000313" key="6">
    <source>
        <dbReference type="Proteomes" id="UP001597414"/>
    </source>
</evidence>
<sequence>MAKVLSIRNATVRFLEKIVFEDMDFEWEEGQHWAIIGSSGVELTAFLDTILGRTMVTKGEILRFFAEKYQQEKKESKEVHSFRDLIAIVSQQYAFRNKSNLQNFYYQQRFNSMDSEETLTVAEYLLGLDHQKGEWNIKKVLNLFKLESLKDKSLIKLSNGETRRLAMASALVKNPKLMLLDQPLTGLDIQTRNSFDRILQEIRESGIHVMISTNSHEIPASISHVAVLGDKKVKETMERKSLDLSEFFPIQLKGFDGLLLKRLLSKNEEEGFKRIIHLENIKVQYGEKVILKDINWTVNPGEKWLLKGENGAGKSTLLSLVLGENPQAYANNIWLFDKKRGSGESIWDIKKQIGFVAPELSRFFPANQTCLKVVLSGLFDTMGLFRKVNKEQEDMAMKWLKLFKVETLAGKLLRQVSLEEQRFILLARALIKVPSLLVLDEASQGMDEYQRVLFKNTIDQICGLIPITLIYVSHYQEDVPDCVDRVFQL</sequence>
<keyword evidence="6" id="KW-1185">Reference proteome</keyword>
<feature type="domain" description="ABC transporter" evidence="4">
    <location>
        <begin position="276"/>
        <end position="489"/>
    </location>
</feature>
<name>A0ABW5BBF5_9BACT</name>
<evidence type="ECO:0000256" key="1">
    <source>
        <dbReference type="ARBA" id="ARBA00022448"/>
    </source>
</evidence>
<evidence type="ECO:0000256" key="3">
    <source>
        <dbReference type="ARBA" id="ARBA00022840"/>
    </source>
</evidence>
<dbReference type="InterPro" id="IPR050095">
    <property type="entry name" value="ECF_ABC_transporter_ATP-bd"/>
</dbReference>
<dbReference type="RefSeq" id="WP_380805884.1">
    <property type="nucleotide sequence ID" value="NZ_JBHUIV010000025.1"/>
</dbReference>
<keyword evidence="3 5" id="KW-0067">ATP-binding</keyword>
<dbReference type="InterPro" id="IPR003439">
    <property type="entry name" value="ABC_transporter-like_ATP-bd"/>
</dbReference>
<dbReference type="PROSITE" id="PS50893">
    <property type="entry name" value="ABC_TRANSPORTER_2"/>
    <property type="match status" value="2"/>
</dbReference>
<protein>
    <submittedName>
        <fullName evidence="5">ATP-binding cassette domain-containing protein</fullName>
    </submittedName>
</protein>
<evidence type="ECO:0000313" key="5">
    <source>
        <dbReference type="EMBL" id="MFD2203447.1"/>
    </source>
</evidence>
<accession>A0ABW5BBF5</accession>
<organism evidence="5 6">
    <name type="scientific">Shivajiella indica</name>
    <dbReference type="NCBI Taxonomy" id="872115"/>
    <lineage>
        <taxon>Bacteria</taxon>
        <taxon>Pseudomonadati</taxon>
        <taxon>Bacteroidota</taxon>
        <taxon>Cytophagia</taxon>
        <taxon>Cytophagales</taxon>
        <taxon>Cyclobacteriaceae</taxon>
        <taxon>Shivajiella</taxon>
    </lineage>
</organism>
<evidence type="ECO:0000256" key="2">
    <source>
        <dbReference type="ARBA" id="ARBA00022741"/>
    </source>
</evidence>
<dbReference type="Gene3D" id="3.40.50.300">
    <property type="entry name" value="P-loop containing nucleotide triphosphate hydrolases"/>
    <property type="match status" value="2"/>
</dbReference>
<dbReference type="InterPro" id="IPR027417">
    <property type="entry name" value="P-loop_NTPase"/>
</dbReference>
<dbReference type="GO" id="GO:0005524">
    <property type="term" value="F:ATP binding"/>
    <property type="evidence" value="ECO:0007669"/>
    <property type="project" value="UniProtKB-KW"/>
</dbReference>
<evidence type="ECO:0000259" key="4">
    <source>
        <dbReference type="PROSITE" id="PS50893"/>
    </source>
</evidence>
<dbReference type="SUPFAM" id="SSF52540">
    <property type="entry name" value="P-loop containing nucleoside triphosphate hydrolases"/>
    <property type="match status" value="2"/>
</dbReference>
<dbReference type="Pfam" id="PF00005">
    <property type="entry name" value="ABC_tran"/>
    <property type="match status" value="2"/>
</dbReference>
<keyword evidence="2" id="KW-0547">Nucleotide-binding</keyword>
<gene>
    <name evidence="5" type="ORF">ACFSKV_17840</name>
</gene>
<dbReference type="PANTHER" id="PTHR43553">
    <property type="entry name" value="HEAVY METAL TRANSPORTER"/>
    <property type="match status" value="1"/>
</dbReference>
<reference evidence="6" key="1">
    <citation type="journal article" date="2019" name="Int. J. Syst. Evol. Microbiol.">
        <title>The Global Catalogue of Microorganisms (GCM) 10K type strain sequencing project: providing services to taxonomists for standard genome sequencing and annotation.</title>
        <authorList>
            <consortium name="The Broad Institute Genomics Platform"/>
            <consortium name="The Broad Institute Genome Sequencing Center for Infectious Disease"/>
            <person name="Wu L."/>
            <person name="Ma J."/>
        </authorList>
    </citation>
    <scope>NUCLEOTIDE SEQUENCE [LARGE SCALE GENOMIC DNA]</scope>
    <source>
        <strain evidence="6">KCTC 19812</strain>
    </source>
</reference>